<keyword evidence="5" id="KW-0229">DNA integration</keyword>
<dbReference type="PROSITE" id="PS51900">
    <property type="entry name" value="CB"/>
    <property type="match status" value="1"/>
</dbReference>
<evidence type="ECO:0000259" key="11">
    <source>
        <dbReference type="PROSITE" id="PS51900"/>
    </source>
</evidence>
<dbReference type="Pfam" id="PF00589">
    <property type="entry name" value="Phage_integrase"/>
    <property type="match status" value="1"/>
</dbReference>
<dbReference type="InterPro" id="IPR002104">
    <property type="entry name" value="Integrase_catalytic"/>
</dbReference>
<evidence type="ECO:0000256" key="8">
    <source>
        <dbReference type="ARBA" id="ARBA00023306"/>
    </source>
</evidence>
<dbReference type="OMA" id="SICTIDA"/>
<evidence type="ECO:0000256" key="7">
    <source>
        <dbReference type="ARBA" id="ARBA00023172"/>
    </source>
</evidence>
<dbReference type="GO" id="GO:0007059">
    <property type="term" value="P:chromosome segregation"/>
    <property type="evidence" value="ECO:0007669"/>
    <property type="project" value="UniProtKB-KW"/>
</dbReference>
<evidence type="ECO:0000259" key="10">
    <source>
        <dbReference type="PROSITE" id="PS51898"/>
    </source>
</evidence>
<feature type="domain" description="Core-binding (CB)" evidence="11">
    <location>
        <begin position="20"/>
        <end position="126"/>
    </location>
</feature>
<dbReference type="SUPFAM" id="SSF56349">
    <property type="entry name" value="DNA breaking-rejoining enzymes"/>
    <property type="match status" value="1"/>
</dbReference>
<reference evidence="12" key="1">
    <citation type="submission" date="2020-02" db="EMBL/GenBank/DDBJ databases">
        <authorList>
            <person name="Hu X."/>
            <person name="Yuan Z."/>
            <person name="Cheng J."/>
            <person name="Geng P."/>
        </authorList>
    </citation>
    <scope>NUCLEOTIDE SEQUENCE</scope>
    <source>
        <strain evidence="12">SSII-1</strain>
        <plasmid evidence="12">pSSII-1</plasmid>
    </source>
</reference>
<dbReference type="InterPro" id="IPR050090">
    <property type="entry name" value="Tyrosine_recombinase_XerCD"/>
</dbReference>
<sequence>MPAITPKVLQAEKHIEDATPLFPVYVQEYIRDKKSKYSPLTLSGYLYNIEKFLNWLLEEGIVDAKNIRDIHYESLSTLAKLDVELFVDKMASEILSGEDDNEPKRRSKTSVARAVQALKSLFRYLTVETEDKVTQEPYFNRNVMLKISVDLELESKSRRSKRIEKKTYKSDEIDELLHFIDEEYAATLSSRKLTYFEMNKIRDLAILAVLFGSGIRGNELVGLKIKDVYMKDCYLDVIRKGDKADSVAIRPSALTYLEEYLKQRSKLYSVKTNYPFVFVAKSPDGTVKQMSNQTLIRLVKKYTLAYGKEITPHKARYTFSKQYQAQGGTLIGLRDQLGHQNIETTSLYTTESMKEQKDVVTRMDKPSN</sequence>
<protein>
    <recommendedName>
        <fullName evidence="13">Tyrosine recombinase XerS</fullName>
    </recommendedName>
</protein>
<accession>A0A6G9ZZV3</accession>
<dbReference type="PANTHER" id="PTHR30349">
    <property type="entry name" value="PHAGE INTEGRASE-RELATED"/>
    <property type="match status" value="1"/>
</dbReference>
<evidence type="ECO:0008006" key="13">
    <source>
        <dbReference type="Google" id="ProtNLM"/>
    </source>
</evidence>
<geneLocation type="plasmid" evidence="12">
    <name>pSSII-1</name>
</geneLocation>
<dbReference type="NCBIfam" id="NF003462">
    <property type="entry name" value="PRK05084.1"/>
    <property type="match status" value="1"/>
</dbReference>
<dbReference type="GO" id="GO:0006310">
    <property type="term" value="P:DNA recombination"/>
    <property type="evidence" value="ECO:0007669"/>
    <property type="project" value="UniProtKB-KW"/>
</dbReference>
<dbReference type="PROSITE" id="PS51898">
    <property type="entry name" value="TYR_RECOMBINASE"/>
    <property type="match status" value="1"/>
</dbReference>
<evidence type="ECO:0000256" key="1">
    <source>
        <dbReference type="ARBA" id="ARBA00004496"/>
    </source>
</evidence>
<evidence type="ECO:0000256" key="6">
    <source>
        <dbReference type="ARBA" id="ARBA00023125"/>
    </source>
</evidence>
<evidence type="ECO:0000256" key="4">
    <source>
        <dbReference type="ARBA" id="ARBA00022829"/>
    </source>
</evidence>
<dbReference type="PANTHER" id="PTHR30349:SF77">
    <property type="entry name" value="TYROSINE RECOMBINASE XERC"/>
    <property type="match status" value="1"/>
</dbReference>
<dbReference type="GO" id="GO:0051301">
    <property type="term" value="P:cell division"/>
    <property type="evidence" value="ECO:0007669"/>
    <property type="project" value="UniProtKB-KW"/>
</dbReference>
<keyword evidence="2" id="KW-0963">Cytoplasm</keyword>
<dbReference type="GO" id="GO:0015074">
    <property type="term" value="P:DNA integration"/>
    <property type="evidence" value="ECO:0007669"/>
    <property type="project" value="UniProtKB-KW"/>
</dbReference>
<keyword evidence="4" id="KW-0159">Chromosome partition</keyword>
<dbReference type="EMBL" id="MT075580">
    <property type="protein sequence ID" value="QIS31251.1"/>
    <property type="molecule type" value="Genomic_DNA"/>
</dbReference>
<evidence type="ECO:0000313" key="12">
    <source>
        <dbReference type="EMBL" id="QIS31251.1"/>
    </source>
</evidence>
<keyword evidence="12" id="KW-0614">Plasmid</keyword>
<comment type="subcellular location">
    <subcellularLocation>
        <location evidence="1">Cytoplasm</location>
    </subcellularLocation>
</comment>
<keyword evidence="8" id="KW-0131">Cell cycle</keyword>
<evidence type="ECO:0000256" key="3">
    <source>
        <dbReference type="ARBA" id="ARBA00022618"/>
    </source>
</evidence>
<keyword evidence="7" id="KW-0233">DNA recombination</keyword>
<evidence type="ECO:0000256" key="2">
    <source>
        <dbReference type="ARBA" id="ARBA00022490"/>
    </source>
</evidence>
<dbReference type="InterPro" id="IPR013762">
    <property type="entry name" value="Integrase-like_cat_sf"/>
</dbReference>
<dbReference type="AlphaFoldDB" id="A0A6G9ZZV3"/>
<keyword evidence="6 9" id="KW-0238">DNA-binding</keyword>
<dbReference type="InterPro" id="IPR010998">
    <property type="entry name" value="Integrase_recombinase_N"/>
</dbReference>
<proteinExistence type="predicted"/>
<keyword evidence="3" id="KW-0132">Cell division</keyword>
<feature type="domain" description="Tyr recombinase" evidence="10">
    <location>
        <begin position="163"/>
        <end position="361"/>
    </location>
</feature>
<name>A0A6G9ZZV3_LYSSH</name>
<dbReference type="InterPro" id="IPR011010">
    <property type="entry name" value="DNA_brk_join_enz"/>
</dbReference>
<dbReference type="GO" id="GO:0003677">
    <property type="term" value="F:DNA binding"/>
    <property type="evidence" value="ECO:0007669"/>
    <property type="project" value="UniProtKB-UniRule"/>
</dbReference>
<dbReference type="GO" id="GO:0005737">
    <property type="term" value="C:cytoplasm"/>
    <property type="evidence" value="ECO:0007669"/>
    <property type="project" value="UniProtKB-SubCell"/>
</dbReference>
<dbReference type="InterPro" id="IPR044068">
    <property type="entry name" value="CB"/>
</dbReference>
<evidence type="ECO:0000256" key="9">
    <source>
        <dbReference type="PROSITE-ProRule" id="PRU01248"/>
    </source>
</evidence>
<dbReference type="Gene3D" id="1.10.150.130">
    <property type="match status" value="1"/>
</dbReference>
<evidence type="ECO:0000256" key="5">
    <source>
        <dbReference type="ARBA" id="ARBA00022908"/>
    </source>
</evidence>
<dbReference type="Gene3D" id="1.10.443.10">
    <property type="entry name" value="Intergrase catalytic core"/>
    <property type="match status" value="1"/>
</dbReference>
<organism evidence="12">
    <name type="scientific">Lysinibacillus sphaericus</name>
    <name type="common">Bacillus sphaericus</name>
    <dbReference type="NCBI Taxonomy" id="1421"/>
    <lineage>
        <taxon>Bacteria</taxon>
        <taxon>Bacillati</taxon>
        <taxon>Bacillota</taxon>
        <taxon>Bacilli</taxon>
        <taxon>Bacillales</taxon>
        <taxon>Bacillaceae</taxon>
        <taxon>Lysinibacillus</taxon>
    </lineage>
</organism>
<dbReference type="RefSeq" id="WP_012291724.1">
    <property type="nucleotide sequence ID" value="NZ_CP014644.1"/>
</dbReference>